<gene>
    <name evidence="1" type="ORF">SDC9_211828</name>
</gene>
<sequence length="100" mass="11468">MAFGQRTYHNQVIIFQKKRHRRSRAEIHIRLVHQNHDLRISVQNSADVPQIHGFSRGGVGVCDHYAPVGAAERLDRQVKIVPQRDLPVGKPEIIGVYRVE</sequence>
<comment type="caution">
    <text evidence="1">The sequence shown here is derived from an EMBL/GenBank/DDBJ whole genome shotgun (WGS) entry which is preliminary data.</text>
</comment>
<protein>
    <submittedName>
        <fullName evidence="1">Uncharacterized protein</fullName>
    </submittedName>
</protein>
<organism evidence="1">
    <name type="scientific">bioreactor metagenome</name>
    <dbReference type="NCBI Taxonomy" id="1076179"/>
    <lineage>
        <taxon>unclassified sequences</taxon>
        <taxon>metagenomes</taxon>
        <taxon>ecological metagenomes</taxon>
    </lineage>
</organism>
<name>A0A645JL29_9ZZZZ</name>
<accession>A0A645JL29</accession>
<dbReference type="EMBL" id="VSSQ01144415">
    <property type="protein sequence ID" value="MPN64057.1"/>
    <property type="molecule type" value="Genomic_DNA"/>
</dbReference>
<proteinExistence type="predicted"/>
<dbReference type="AlphaFoldDB" id="A0A645JL29"/>
<evidence type="ECO:0000313" key="1">
    <source>
        <dbReference type="EMBL" id="MPN64057.1"/>
    </source>
</evidence>
<reference evidence="1" key="1">
    <citation type="submission" date="2019-08" db="EMBL/GenBank/DDBJ databases">
        <authorList>
            <person name="Kucharzyk K."/>
            <person name="Murdoch R.W."/>
            <person name="Higgins S."/>
            <person name="Loffler F."/>
        </authorList>
    </citation>
    <scope>NUCLEOTIDE SEQUENCE</scope>
</reference>